<dbReference type="PANTHER" id="PTHR30055">
    <property type="entry name" value="HTH-TYPE TRANSCRIPTIONAL REGULATOR RUTR"/>
    <property type="match status" value="1"/>
</dbReference>
<evidence type="ECO:0000256" key="4">
    <source>
        <dbReference type="PROSITE-ProRule" id="PRU00335"/>
    </source>
</evidence>
<dbReference type="Pfam" id="PF00440">
    <property type="entry name" value="TetR_N"/>
    <property type="match status" value="1"/>
</dbReference>
<dbReference type="AlphaFoldDB" id="A0A316FY38"/>
<keyword evidence="2 4" id="KW-0238">DNA-binding</keyword>
<dbReference type="Proteomes" id="UP000245390">
    <property type="component" value="Unassembled WGS sequence"/>
</dbReference>
<reference evidence="7 8" key="1">
    <citation type="submission" date="2018-05" db="EMBL/GenBank/DDBJ databases">
        <title>Genomic Encyclopedia of Type Strains, Phase IV (KMG-IV): sequencing the most valuable type-strain genomes for metagenomic binning, comparative biology and taxonomic classification.</title>
        <authorList>
            <person name="Goeker M."/>
        </authorList>
    </citation>
    <scope>NUCLEOTIDE SEQUENCE [LARGE SCALE GENOMIC DNA]</scope>
    <source>
        <strain evidence="7 8">DSM 103371</strain>
    </source>
</reference>
<feature type="compositionally biased region" description="Basic and acidic residues" evidence="5">
    <location>
        <begin position="9"/>
        <end position="20"/>
    </location>
</feature>
<dbReference type="RefSeq" id="WP_206508338.1">
    <property type="nucleotide sequence ID" value="NZ_CP034588.1"/>
</dbReference>
<dbReference type="PANTHER" id="PTHR30055:SF234">
    <property type="entry name" value="HTH-TYPE TRANSCRIPTIONAL REGULATOR BETI"/>
    <property type="match status" value="1"/>
</dbReference>
<dbReference type="EMBL" id="QGGV01000013">
    <property type="protein sequence ID" value="PWK53509.1"/>
    <property type="molecule type" value="Genomic_DNA"/>
</dbReference>
<accession>A0A316FY38</accession>
<proteinExistence type="predicted"/>
<protein>
    <submittedName>
        <fullName evidence="7">TetR family transcriptional regulator</fullName>
    </submittedName>
</protein>
<organism evidence="7 8">
    <name type="scientific">Silicimonas algicola</name>
    <dbReference type="NCBI Taxonomy" id="1826607"/>
    <lineage>
        <taxon>Bacteria</taxon>
        <taxon>Pseudomonadati</taxon>
        <taxon>Pseudomonadota</taxon>
        <taxon>Alphaproteobacteria</taxon>
        <taxon>Rhodobacterales</taxon>
        <taxon>Paracoccaceae</taxon>
    </lineage>
</organism>
<keyword evidence="8" id="KW-1185">Reference proteome</keyword>
<feature type="DNA-binding region" description="H-T-H motif" evidence="4">
    <location>
        <begin position="41"/>
        <end position="60"/>
    </location>
</feature>
<dbReference type="InterPro" id="IPR009057">
    <property type="entry name" value="Homeodomain-like_sf"/>
</dbReference>
<dbReference type="InterPro" id="IPR001647">
    <property type="entry name" value="HTH_TetR"/>
</dbReference>
<gene>
    <name evidence="7" type="ORF">C8D95_11334</name>
</gene>
<evidence type="ECO:0000259" key="6">
    <source>
        <dbReference type="PROSITE" id="PS50977"/>
    </source>
</evidence>
<name>A0A316FY38_9RHOB</name>
<evidence type="ECO:0000313" key="7">
    <source>
        <dbReference type="EMBL" id="PWK53509.1"/>
    </source>
</evidence>
<keyword evidence="3" id="KW-0804">Transcription</keyword>
<evidence type="ECO:0000256" key="3">
    <source>
        <dbReference type="ARBA" id="ARBA00023163"/>
    </source>
</evidence>
<evidence type="ECO:0000313" key="8">
    <source>
        <dbReference type="Proteomes" id="UP000245390"/>
    </source>
</evidence>
<dbReference type="GO" id="GO:0003700">
    <property type="term" value="F:DNA-binding transcription factor activity"/>
    <property type="evidence" value="ECO:0007669"/>
    <property type="project" value="TreeGrafter"/>
</dbReference>
<evidence type="ECO:0000256" key="1">
    <source>
        <dbReference type="ARBA" id="ARBA00023015"/>
    </source>
</evidence>
<evidence type="ECO:0000256" key="5">
    <source>
        <dbReference type="SAM" id="MobiDB-lite"/>
    </source>
</evidence>
<comment type="caution">
    <text evidence="7">The sequence shown here is derived from an EMBL/GenBank/DDBJ whole genome shotgun (WGS) entry which is preliminary data.</text>
</comment>
<feature type="region of interest" description="Disordered" evidence="5">
    <location>
        <begin position="1"/>
        <end position="20"/>
    </location>
</feature>
<dbReference type="SUPFAM" id="SSF46689">
    <property type="entry name" value="Homeodomain-like"/>
    <property type="match status" value="1"/>
</dbReference>
<sequence>MTGQKRPYRLRERAKSQEETRQKIVEATMHLHEEIGPRATTISAIAERSGVQRLTVYRHFPDETAVFQACTSHWLSLNPPPESAEWSGLEDPRARFEAAVAAFYAYFSRTRRMWTVSYEDVAHVPALQGPMAEFAAYLDGVSKGLLAAFDGAADMHHIAPTVRHALRFQTWANLEDQGLDDRGKVALVSHWLCCPERG</sequence>
<dbReference type="Gene3D" id="1.10.357.10">
    <property type="entry name" value="Tetracycline Repressor, domain 2"/>
    <property type="match status" value="1"/>
</dbReference>
<keyword evidence="1" id="KW-0805">Transcription regulation</keyword>
<feature type="domain" description="HTH tetR-type" evidence="6">
    <location>
        <begin position="18"/>
        <end position="78"/>
    </location>
</feature>
<dbReference type="InterPro" id="IPR050109">
    <property type="entry name" value="HTH-type_TetR-like_transc_reg"/>
</dbReference>
<dbReference type="GO" id="GO:0000976">
    <property type="term" value="F:transcription cis-regulatory region binding"/>
    <property type="evidence" value="ECO:0007669"/>
    <property type="project" value="TreeGrafter"/>
</dbReference>
<dbReference type="PROSITE" id="PS50977">
    <property type="entry name" value="HTH_TETR_2"/>
    <property type="match status" value="1"/>
</dbReference>
<evidence type="ECO:0000256" key="2">
    <source>
        <dbReference type="ARBA" id="ARBA00023125"/>
    </source>
</evidence>